<organism evidence="2 3">
    <name type="scientific">Alicyclobacillus fodiniaquatilis</name>
    <dbReference type="NCBI Taxonomy" id="1661150"/>
    <lineage>
        <taxon>Bacteria</taxon>
        <taxon>Bacillati</taxon>
        <taxon>Bacillota</taxon>
        <taxon>Bacilli</taxon>
        <taxon>Bacillales</taxon>
        <taxon>Alicyclobacillaceae</taxon>
        <taxon>Alicyclobacillus</taxon>
    </lineage>
</organism>
<evidence type="ECO:0000259" key="1">
    <source>
        <dbReference type="Pfam" id="PF11575"/>
    </source>
</evidence>
<reference evidence="3" key="1">
    <citation type="journal article" date="2019" name="Int. J. Syst. Evol. Microbiol.">
        <title>The Global Catalogue of Microorganisms (GCM) 10K type strain sequencing project: providing services to taxonomists for standard genome sequencing and annotation.</title>
        <authorList>
            <consortium name="The Broad Institute Genomics Platform"/>
            <consortium name="The Broad Institute Genome Sequencing Center for Infectious Disease"/>
            <person name="Wu L."/>
            <person name="Ma J."/>
        </authorList>
    </citation>
    <scope>NUCLEOTIDE SEQUENCE [LARGE SCALE GENOMIC DNA]</scope>
    <source>
        <strain evidence="3">CGMCC 1.12286</strain>
    </source>
</reference>
<comment type="caution">
    <text evidence="2">The sequence shown here is derived from an EMBL/GenBank/DDBJ whole genome shotgun (WGS) entry which is preliminary data.</text>
</comment>
<evidence type="ECO:0000313" key="2">
    <source>
        <dbReference type="EMBL" id="MFD1675270.1"/>
    </source>
</evidence>
<keyword evidence="3" id="KW-1185">Reference proteome</keyword>
<proteinExistence type="predicted"/>
<dbReference type="EMBL" id="JBHUCX010000028">
    <property type="protein sequence ID" value="MFD1675270.1"/>
    <property type="molecule type" value="Genomic_DNA"/>
</dbReference>
<evidence type="ECO:0000313" key="3">
    <source>
        <dbReference type="Proteomes" id="UP001597079"/>
    </source>
</evidence>
<dbReference type="Proteomes" id="UP001597079">
    <property type="component" value="Unassembled WGS sequence"/>
</dbReference>
<feature type="domain" description="Ferric siderophore reductase C-terminal" evidence="1">
    <location>
        <begin position="228"/>
        <end position="245"/>
    </location>
</feature>
<dbReference type="InterPro" id="IPR024726">
    <property type="entry name" value="FhuF_C"/>
</dbReference>
<dbReference type="RefSeq" id="WP_377943144.1">
    <property type="nucleotide sequence ID" value="NZ_JBHUCX010000028.1"/>
</dbReference>
<protein>
    <submittedName>
        <fullName evidence="2">(2Fe-2S)-binding protein</fullName>
    </submittedName>
</protein>
<gene>
    <name evidence="2" type="ORF">ACFSB2_11245</name>
</gene>
<accession>A0ABW4JHQ6</accession>
<name>A0ABW4JHQ6_9BACL</name>
<sequence length="266" mass="29940">MSQIDFNQLEKNFRISLDSQEGAIFSLSVADLTVEGGALQLIETYGRIIKAPDTATPAAAFCGWFAFLVAGFQYALSTWDAVPDMAPGNVTVQLHPVGDYDWFSFQIHPSTKAAPGGAGERAAWQQQVLREFYADTVRPFFACLAKVAKINVNQLWGQLTPKLLWSMDAFYQDVDEATKQRAADDYQYLKDELSPDVFGMKRNPFRVKTRKIESLVDPDQQVCLNTACCLLYRTADGDYCYACPRLKEEEREIRRKNYRAAVGQAT</sequence>
<dbReference type="Pfam" id="PF11575">
    <property type="entry name" value="FhuF_C"/>
    <property type="match status" value="1"/>
</dbReference>